<organism evidence="1 2">
    <name type="scientific">Brachionus plicatilis</name>
    <name type="common">Marine rotifer</name>
    <name type="synonym">Brachionus muelleri</name>
    <dbReference type="NCBI Taxonomy" id="10195"/>
    <lineage>
        <taxon>Eukaryota</taxon>
        <taxon>Metazoa</taxon>
        <taxon>Spiralia</taxon>
        <taxon>Gnathifera</taxon>
        <taxon>Rotifera</taxon>
        <taxon>Eurotatoria</taxon>
        <taxon>Monogononta</taxon>
        <taxon>Pseudotrocha</taxon>
        <taxon>Ploima</taxon>
        <taxon>Brachionidae</taxon>
        <taxon>Brachionus</taxon>
    </lineage>
</organism>
<reference evidence="1 2" key="1">
    <citation type="journal article" date="2018" name="Sci. Rep.">
        <title>Genomic signatures of local adaptation to the degree of environmental predictability in rotifers.</title>
        <authorList>
            <person name="Franch-Gras L."/>
            <person name="Hahn C."/>
            <person name="Garcia-Roger E.M."/>
            <person name="Carmona M.J."/>
            <person name="Serra M."/>
            <person name="Gomez A."/>
        </authorList>
    </citation>
    <scope>NUCLEOTIDE SEQUENCE [LARGE SCALE GENOMIC DNA]</scope>
    <source>
        <strain evidence="1">HYR1</strain>
    </source>
</reference>
<evidence type="ECO:0000313" key="1">
    <source>
        <dbReference type="EMBL" id="RMZ94107.1"/>
    </source>
</evidence>
<protein>
    <submittedName>
        <fullName evidence="1">Uncharacterized protein</fullName>
    </submittedName>
</protein>
<dbReference type="AlphaFoldDB" id="A0A3M7P5S6"/>
<keyword evidence="2" id="KW-1185">Reference proteome</keyword>
<proteinExistence type="predicted"/>
<dbReference type="Proteomes" id="UP000276133">
    <property type="component" value="Unassembled WGS sequence"/>
</dbReference>
<sequence length="76" mass="8441">MIFESFEPLAIKPSPNATTEVTDSLPSFVFQILIVLSADPLAKLPSQSTASEITSSEKKSLYNEFKKNDILHDQIK</sequence>
<name>A0A3M7P5S6_BRAPC</name>
<evidence type="ECO:0000313" key="2">
    <source>
        <dbReference type="Proteomes" id="UP000276133"/>
    </source>
</evidence>
<gene>
    <name evidence="1" type="ORF">BpHYR1_026301</name>
</gene>
<comment type="caution">
    <text evidence="1">The sequence shown here is derived from an EMBL/GenBank/DDBJ whole genome shotgun (WGS) entry which is preliminary data.</text>
</comment>
<dbReference type="EMBL" id="REGN01013295">
    <property type="protein sequence ID" value="RMZ94107.1"/>
    <property type="molecule type" value="Genomic_DNA"/>
</dbReference>
<accession>A0A3M7P5S6</accession>